<proteinExistence type="predicted"/>
<keyword evidence="1" id="KW-0812">Transmembrane</keyword>
<keyword evidence="3" id="KW-1185">Reference proteome</keyword>
<name>A0A919U333_9CELL</name>
<dbReference type="RefSeq" id="WP_203754625.1">
    <property type="nucleotide sequence ID" value="NZ_BONK01000008.1"/>
</dbReference>
<accession>A0A919U333</accession>
<evidence type="ECO:0000256" key="1">
    <source>
        <dbReference type="SAM" id="Phobius"/>
    </source>
</evidence>
<organism evidence="2 3">
    <name type="scientific">Cellulomonas chitinilytica</name>
    <dbReference type="NCBI Taxonomy" id="398759"/>
    <lineage>
        <taxon>Bacteria</taxon>
        <taxon>Bacillati</taxon>
        <taxon>Actinomycetota</taxon>
        <taxon>Actinomycetes</taxon>
        <taxon>Micrococcales</taxon>
        <taxon>Cellulomonadaceae</taxon>
        <taxon>Cellulomonas</taxon>
    </lineage>
</organism>
<keyword evidence="1" id="KW-1133">Transmembrane helix</keyword>
<evidence type="ECO:0000313" key="3">
    <source>
        <dbReference type="Proteomes" id="UP000632740"/>
    </source>
</evidence>
<keyword evidence="1" id="KW-0472">Membrane</keyword>
<dbReference type="Proteomes" id="UP000632740">
    <property type="component" value="Unassembled WGS sequence"/>
</dbReference>
<gene>
    <name evidence="2" type="ORF">Cch01nite_24680</name>
</gene>
<evidence type="ECO:0000313" key="2">
    <source>
        <dbReference type="EMBL" id="GIG21744.1"/>
    </source>
</evidence>
<reference evidence="2" key="1">
    <citation type="submission" date="2021-01" db="EMBL/GenBank/DDBJ databases">
        <title>Whole genome shotgun sequence of Cellulomonas chitinilytica NBRC 110799.</title>
        <authorList>
            <person name="Komaki H."/>
            <person name="Tamura T."/>
        </authorList>
    </citation>
    <scope>NUCLEOTIDE SEQUENCE</scope>
    <source>
        <strain evidence="2">NBRC 110799</strain>
    </source>
</reference>
<feature type="transmembrane region" description="Helical" evidence="1">
    <location>
        <begin position="21"/>
        <end position="40"/>
    </location>
</feature>
<comment type="caution">
    <text evidence="2">The sequence shown here is derived from an EMBL/GenBank/DDBJ whole genome shotgun (WGS) entry which is preliminary data.</text>
</comment>
<dbReference type="EMBL" id="BONK01000008">
    <property type="protein sequence ID" value="GIG21744.1"/>
    <property type="molecule type" value="Genomic_DNA"/>
</dbReference>
<protein>
    <submittedName>
        <fullName evidence="2">Uncharacterized protein</fullName>
    </submittedName>
</protein>
<dbReference type="AlphaFoldDB" id="A0A919U333"/>
<sequence>MTVATVQVPPAPDARRHPWRAAAVIILMLGFLAAGTAWGASYTREAAYEQAYDATPHTVRHVAQAEPPAATADDHANAALATLYATDPAKLSTLQHALRRAGMLETIRNDGIPDQNTLDAIEAPLRAFSTADGAAAPATLAQFIKERQVEYLASIAHLVQPHTERHESHTEISESVARAQMWDIWRQNLGRAPTDAEVTDYMNDYNAASAANPEVTETEYVPAVDEDGLPVYIDGQQQYVSTTTTSSGGIG</sequence>